<evidence type="ECO:0000313" key="1">
    <source>
        <dbReference type="EMBL" id="KAG9445226.1"/>
    </source>
</evidence>
<comment type="caution">
    <text evidence="1">The sequence shown here is derived from an EMBL/GenBank/DDBJ whole genome shotgun (WGS) entry which is preliminary data.</text>
</comment>
<gene>
    <name evidence="1" type="ORF">H6P81_016566</name>
</gene>
<dbReference type="EMBL" id="JAINDJ010000006">
    <property type="protein sequence ID" value="KAG9445226.1"/>
    <property type="molecule type" value="Genomic_DNA"/>
</dbReference>
<proteinExistence type="predicted"/>
<keyword evidence="2" id="KW-1185">Reference proteome</keyword>
<evidence type="ECO:0000313" key="2">
    <source>
        <dbReference type="Proteomes" id="UP000825729"/>
    </source>
</evidence>
<sequence length="109" mass="12068">MTTKNRRLGRRRFGFRDVTAVMDRSHMGFKSPSSVRLLFAPSPPIDLLCWPSNAIPAFSPDAGFRRKPPGLIVCKVRRSELRANSLLEYCLPRWSDIIVVVGGGGGIAV</sequence>
<accession>A0AAV7EBL4</accession>
<protein>
    <submittedName>
        <fullName evidence="1">Uncharacterized protein</fullName>
    </submittedName>
</protein>
<organism evidence="1 2">
    <name type="scientific">Aristolochia fimbriata</name>
    <name type="common">White veined hardy Dutchman's pipe vine</name>
    <dbReference type="NCBI Taxonomy" id="158543"/>
    <lineage>
        <taxon>Eukaryota</taxon>
        <taxon>Viridiplantae</taxon>
        <taxon>Streptophyta</taxon>
        <taxon>Embryophyta</taxon>
        <taxon>Tracheophyta</taxon>
        <taxon>Spermatophyta</taxon>
        <taxon>Magnoliopsida</taxon>
        <taxon>Magnoliidae</taxon>
        <taxon>Piperales</taxon>
        <taxon>Aristolochiaceae</taxon>
        <taxon>Aristolochia</taxon>
    </lineage>
</organism>
<reference evidence="1 2" key="1">
    <citation type="submission" date="2021-07" db="EMBL/GenBank/DDBJ databases">
        <title>The Aristolochia fimbriata genome: insights into angiosperm evolution, floral development and chemical biosynthesis.</title>
        <authorList>
            <person name="Jiao Y."/>
        </authorList>
    </citation>
    <scope>NUCLEOTIDE SEQUENCE [LARGE SCALE GENOMIC DNA]</scope>
    <source>
        <strain evidence="1">IBCAS-2021</strain>
        <tissue evidence="1">Leaf</tissue>
    </source>
</reference>
<dbReference type="AlphaFoldDB" id="A0AAV7EBL4"/>
<dbReference type="Proteomes" id="UP000825729">
    <property type="component" value="Unassembled WGS sequence"/>
</dbReference>
<name>A0AAV7EBL4_ARIFI</name>